<gene>
    <name evidence="1" type="ORF">ARMGADRAFT_228508</name>
</gene>
<reference evidence="2" key="1">
    <citation type="journal article" date="2017" name="Nat. Ecol. Evol.">
        <title>Genome expansion and lineage-specific genetic innovations in the forest pathogenic fungi Armillaria.</title>
        <authorList>
            <person name="Sipos G."/>
            <person name="Prasanna A.N."/>
            <person name="Walter M.C."/>
            <person name="O'Connor E."/>
            <person name="Balint B."/>
            <person name="Krizsan K."/>
            <person name="Kiss B."/>
            <person name="Hess J."/>
            <person name="Varga T."/>
            <person name="Slot J."/>
            <person name="Riley R."/>
            <person name="Boka B."/>
            <person name="Rigling D."/>
            <person name="Barry K."/>
            <person name="Lee J."/>
            <person name="Mihaltcheva S."/>
            <person name="LaButti K."/>
            <person name="Lipzen A."/>
            <person name="Waldron R."/>
            <person name="Moloney N.M."/>
            <person name="Sperisen C."/>
            <person name="Kredics L."/>
            <person name="Vagvoelgyi C."/>
            <person name="Patrignani A."/>
            <person name="Fitzpatrick D."/>
            <person name="Nagy I."/>
            <person name="Doyle S."/>
            <person name="Anderson J.B."/>
            <person name="Grigoriev I.V."/>
            <person name="Gueldener U."/>
            <person name="Muensterkoetter M."/>
            <person name="Nagy L.G."/>
        </authorList>
    </citation>
    <scope>NUCLEOTIDE SEQUENCE [LARGE SCALE GENOMIC DNA]</scope>
    <source>
        <strain evidence="2">Ar21-2</strain>
    </source>
</reference>
<name>A0A2H3E6L3_ARMGA</name>
<evidence type="ECO:0000313" key="2">
    <source>
        <dbReference type="Proteomes" id="UP000217790"/>
    </source>
</evidence>
<evidence type="ECO:0000313" key="1">
    <source>
        <dbReference type="EMBL" id="PBL01785.1"/>
    </source>
</evidence>
<keyword evidence="2" id="KW-1185">Reference proteome</keyword>
<dbReference type="EMBL" id="KZ293645">
    <property type="protein sequence ID" value="PBL01785.1"/>
    <property type="molecule type" value="Genomic_DNA"/>
</dbReference>
<protein>
    <submittedName>
        <fullName evidence="1">Uncharacterized protein</fullName>
    </submittedName>
</protein>
<proteinExistence type="predicted"/>
<dbReference type="Proteomes" id="UP000217790">
    <property type="component" value="Unassembled WGS sequence"/>
</dbReference>
<dbReference type="InParanoid" id="A0A2H3E6L3"/>
<accession>A0A2H3E6L3</accession>
<dbReference type="AlphaFoldDB" id="A0A2H3E6L3"/>
<sequence length="279" mass="31616">MGCTAVIVTQLLAPLVEWKRLVSLTTDLEVDIPVPSLTWAMYDYPKQDVGQGFLSRVMFGEQGPWSSMIGKSHPYYYRHGRYIPMFEQVIPLGSVGYIDPFSKKFVVLFNALDPATSTEPRIHHIPSILQTRGTKLVTPSAWGVLRKIGAWIKGISIPLPFDTEQIWLRTHQEAITDVFRDHHPYIQKHLALVTSTVDSSQYVWCVLLGRPRKCHGIFPHTPHFEVDPQASRNPGSPWGKIKPPICYTHPSDPVFVSWDHISTAGQSPMTVHIRCHFIS</sequence>
<dbReference type="OrthoDB" id="2927672at2759"/>
<organism evidence="1 2">
    <name type="scientific">Armillaria gallica</name>
    <name type="common">Bulbous honey fungus</name>
    <name type="synonym">Armillaria bulbosa</name>
    <dbReference type="NCBI Taxonomy" id="47427"/>
    <lineage>
        <taxon>Eukaryota</taxon>
        <taxon>Fungi</taxon>
        <taxon>Dikarya</taxon>
        <taxon>Basidiomycota</taxon>
        <taxon>Agaricomycotina</taxon>
        <taxon>Agaricomycetes</taxon>
        <taxon>Agaricomycetidae</taxon>
        <taxon>Agaricales</taxon>
        <taxon>Marasmiineae</taxon>
        <taxon>Physalacriaceae</taxon>
        <taxon>Armillaria</taxon>
    </lineage>
</organism>